<keyword evidence="5" id="KW-1185">Reference proteome</keyword>
<organism evidence="4 5">
    <name type="scientific">Ktedonosporobacter rubrisoli</name>
    <dbReference type="NCBI Taxonomy" id="2509675"/>
    <lineage>
        <taxon>Bacteria</taxon>
        <taxon>Bacillati</taxon>
        <taxon>Chloroflexota</taxon>
        <taxon>Ktedonobacteria</taxon>
        <taxon>Ktedonobacterales</taxon>
        <taxon>Ktedonosporobacteraceae</taxon>
        <taxon>Ktedonosporobacter</taxon>
    </lineage>
</organism>
<accession>A0A4P6JJX2</accession>
<reference evidence="4 5" key="1">
    <citation type="submission" date="2019-01" db="EMBL/GenBank/DDBJ databases">
        <title>Ktedonosporobacter rubrisoli SCAWS-G2.</title>
        <authorList>
            <person name="Huang Y."/>
            <person name="Yan B."/>
        </authorList>
    </citation>
    <scope>NUCLEOTIDE SEQUENCE [LARGE SCALE GENOMIC DNA]</scope>
    <source>
        <strain evidence="4 5">SCAWS-G2</strain>
    </source>
</reference>
<feature type="compositionally biased region" description="Polar residues" evidence="1">
    <location>
        <begin position="421"/>
        <end position="430"/>
    </location>
</feature>
<dbReference type="Pfam" id="PF14028">
    <property type="entry name" value="Lant_dehydr_C"/>
    <property type="match status" value="1"/>
</dbReference>
<evidence type="ECO:0000313" key="4">
    <source>
        <dbReference type="EMBL" id="QBD75434.1"/>
    </source>
</evidence>
<name>A0A4P6JJX2_KTERU</name>
<gene>
    <name evidence="4" type="ORF">EPA93_05220</name>
</gene>
<evidence type="ECO:0000256" key="1">
    <source>
        <dbReference type="SAM" id="MobiDB-lite"/>
    </source>
</evidence>
<evidence type="ECO:0000259" key="3">
    <source>
        <dbReference type="Pfam" id="PF14028"/>
    </source>
</evidence>
<evidence type="ECO:0008006" key="6">
    <source>
        <dbReference type="Google" id="ProtNLM"/>
    </source>
</evidence>
<sequence length="1090" mass="123599">MPTRSKAVAQSLTYSLYSSADFYLIRAPLLPAQAFLSLTSGSPALVEGSLEQRLQAQQNACIQELQILAKDPRVMGALAVASPSLLESVEKLARVKASPARNERTYAGLLRYLIRMSTRPTPFGLFSGVAAGTFADTTSLHLAFPPLAGTRSRPDMSWLLSLLQKIEANQEVVSQLRVSANQLAYVAGGRVLLPVADTYGQQDNRAISLRATSVVLKALELAQHFLPYAELHRALQEAFPSALPQQIDRLLWQLWENHLLVSDLHPPLTAARPAHYVYRRLSQVRDDEELGSRLGTVLRHMEELDAASPDTLLEKFKQTQDAQEKLLPAGEKPRMQIQMDASLALKAAGLHDSIGKAAAQIAELLLRMTPVPEGPAHLKEYRSLFSEKYGEHAEVPLLDLLSPEHGLDAPAGYTQPPRSSPLRSSGAQSDNNERERILQDLVMWTVNQRRIEVELTDGLLGRLESWSPRREQAPRSLEIYLQVHAHSRAALDRGEWQAVLSPNCGSLDAGRTFGRFFDILGEQEKEQLRALIAREESLLPEAIFAELSYQPPLARSANVAIRPPLRSYEIVVGTTPSVPLERVLLLSDLVVSIRNGRFYLRSLRLGKQVVVCQTHMLNIQLAPNVCRFISEISYDGLPLLSSFQWGKLDTAPFLPRVVRKEGTATLVLSPAQWKLHAGTIEARGTGSEEARWFAGLQYWREHWQVPRYVYLAEFDNRLLLDLEQPMLVAQLRAKLSASKETRLTLQELLPDFAGLWLRDEQEAGYFSEIVVPLLRSDALDSSAQREARLVQPTISPRVVTPRERKYFPGERWCYFKLYAAPRQHDEIIAGPLRDLIRALHERRLIDCWFYLRYTDPESHLRLRVRAREDASIQPLFTTLLQWSRQLAEQGWLNRYSIDSYERETERYGGPASIELLEQVFSIDSSVVSNVLAAQFAHQLTLEPLEVAVFTLDSFFAAWGYDFERRLQWIRARTEPYALSKEFRPVRKRYCELLAPWQVQPDTSLQAQRELLLKLTSVQNVPLGAVGRQVRALAEQGELWRTEDDILASLAHMHKIRLLDLDRQKEQRMYAFWRQSLESIGRRPTRGDRQG</sequence>
<feature type="domain" description="Thiopeptide-type bacteriocin biosynthesis" evidence="3">
    <location>
        <begin position="812"/>
        <end position="1075"/>
    </location>
</feature>
<dbReference type="RefSeq" id="WP_129886032.1">
    <property type="nucleotide sequence ID" value="NZ_CP035758.1"/>
</dbReference>
<dbReference type="InterPro" id="IPR023809">
    <property type="entry name" value="Thiopep_bacteriocin_synth_dom"/>
</dbReference>
<evidence type="ECO:0000259" key="2">
    <source>
        <dbReference type="Pfam" id="PF04738"/>
    </source>
</evidence>
<dbReference type="InterPro" id="IPR006827">
    <property type="entry name" value="Lant_deHydtase_N"/>
</dbReference>
<dbReference type="Pfam" id="PF04738">
    <property type="entry name" value="Lant_dehydr_N"/>
    <property type="match status" value="1"/>
</dbReference>
<dbReference type="EMBL" id="CP035758">
    <property type="protein sequence ID" value="QBD75434.1"/>
    <property type="molecule type" value="Genomic_DNA"/>
</dbReference>
<dbReference type="Proteomes" id="UP000290365">
    <property type="component" value="Chromosome"/>
</dbReference>
<feature type="domain" description="Lantibiotic dehydratase N-terminal" evidence="2">
    <location>
        <begin position="71"/>
        <end position="730"/>
    </location>
</feature>
<proteinExistence type="predicted"/>
<dbReference type="NCBIfam" id="TIGR03891">
    <property type="entry name" value="thiopep_ocin"/>
    <property type="match status" value="1"/>
</dbReference>
<feature type="region of interest" description="Disordered" evidence="1">
    <location>
        <begin position="406"/>
        <end position="432"/>
    </location>
</feature>
<protein>
    <recommendedName>
        <fullName evidence="6">Lantibiotic dehydratase</fullName>
    </recommendedName>
</protein>
<evidence type="ECO:0000313" key="5">
    <source>
        <dbReference type="Proteomes" id="UP000290365"/>
    </source>
</evidence>
<dbReference type="AlphaFoldDB" id="A0A4P6JJX2"/>
<dbReference type="KEGG" id="kbs:EPA93_05220"/>
<dbReference type="OrthoDB" id="145323at2"/>